<feature type="non-terminal residue" evidence="2">
    <location>
        <position position="151"/>
    </location>
</feature>
<name>A0A392NEU8_9FABA</name>
<feature type="compositionally biased region" description="Low complexity" evidence="1">
    <location>
        <begin position="128"/>
        <end position="139"/>
    </location>
</feature>
<dbReference type="EMBL" id="LXQA010037305">
    <property type="protein sequence ID" value="MCH98330.1"/>
    <property type="molecule type" value="Genomic_DNA"/>
</dbReference>
<sequence>MDPLPPINRVFSMVLQHERQGNFYPSDDSKALLNAAKSKGSFNSKNSTRVCTFCGKDNHIVDNCFKKYGLPPHLRKNSHANSAAIEGGTDEQIASDTVAAEHHNGPLITQDQALQLISLLQSSFPSQGSGSASSNQVGSVDFTGHTSVNQG</sequence>
<proteinExistence type="predicted"/>
<protein>
    <submittedName>
        <fullName evidence="2">Retrovirus-related pol polyprotein from transposon TNT 1-94</fullName>
    </submittedName>
</protein>
<dbReference type="PANTHER" id="PTHR34222:SF99">
    <property type="entry name" value="PROTEIN, PUTATIVE-RELATED"/>
    <property type="match status" value="1"/>
</dbReference>
<dbReference type="PANTHER" id="PTHR34222">
    <property type="entry name" value="GAG_PRE-INTEGRS DOMAIN-CONTAINING PROTEIN"/>
    <property type="match status" value="1"/>
</dbReference>
<evidence type="ECO:0000256" key="1">
    <source>
        <dbReference type="SAM" id="MobiDB-lite"/>
    </source>
</evidence>
<dbReference type="Proteomes" id="UP000265520">
    <property type="component" value="Unassembled WGS sequence"/>
</dbReference>
<dbReference type="AlphaFoldDB" id="A0A392NEU8"/>
<reference evidence="2 3" key="1">
    <citation type="journal article" date="2018" name="Front. Plant Sci.">
        <title>Red Clover (Trifolium pratense) and Zigzag Clover (T. medium) - A Picture of Genomic Similarities and Differences.</title>
        <authorList>
            <person name="Dluhosova J."/>
            <person name="Istvanek J."/>
            <person name="Nedelnik J."/>
            <person name="Repkova J."/>
        </authorList>
    </citation>
    <scope>NUCLEOTIDE SEQUENCE [LARGE SCALE GENOMIC DNA]</scope>
    <source>
        <strain evidence="3">cv. 10/8</strain>
        <tissue evidence="2">Leaf</tissue>
    </source>
</reference>
<feature type="region of interest" description="Disordered" evidence="1">
    <location>
        <begin position="128"/>
        <end position="151"/>
    </location>
</feature>
<evidence type="ECO:0000313" key="3">
    <source>
        <dbReference type="Proteomes" id="UP000265520"/>
    </source>
</evidence>
<accession>A0A392NEU8</accession>
<comment type="caution">
    <text evidence="2">The sequence shown here is derived from an EMBL/GenBank/DDBJ whole genome shotgun (WGS) entry which is preliminary data.</text>
</comment>
<organism evidence="2 3">
    <name type="scientific">Trifolium medium</name>
    <dbReference type="NCBI Taxonomy" id="97028"/>
    <lineage>
        <taxon>Eukaryota</taxon>
        <taxon>Viridiplantae</taxon>
        <taxon>Streptophyta</taxon>
        <taxon>Embryophyta</taxon>
        <taxon>Tracheophyta</taxon>
        <taxon>Spermatophyta</taxon>
        <taxon>Magnoliopsida</taxon>
        <taxon>eudicotyledons</taxon>
        <taxon>Gunneridae</taxon>
        <taxon>Pentapetalae</taxon>
        <taxon>rosids</taxon>
        <taxon>fabids</taxon>
        <taxon>Fabales</taxon>
        <taxon>Fabaceae</taxon>
        <taxon>Papilionoideae</taxon>
        <taxon>50 kb inversion clade</taxon>
        <taxon>NPAAA clade</taxon>
        <taxon>Hologalegina</taxon>
        <taxon>IRL clade</taxon>
        <taxon>Trifolieae</taxon>
        <taxon>Trifolium</taxon>
    </lineage>
</organism>
<evidence type="ECO:0000313" key="2">
    <source>
        <dbReference type="EMBL" id="MCH98330.1"/>
    </source>
</evidence>
<keyword evidence="3" id="KW-1185">Reference proteome</keyword>